<keyword evidence="2" id="KW-1185">Reference proteome</keyword>
<dbReference type="AlphaFoldDB" id="A0A5B9QYL5"/>
<dbReference type="KEGG" id="rul:UC8_42800"/>
<evidence type="ECO:0000313" key="1">
    <source>
        <dbReference type="EMBL" id="QEG42246.1"/>
    </source>
</evidence>
<reference evidence="1 2" key="1">
    <citation type="submission" date="2019-08" db="EMBL/GenBank/DDBJ databases">
        <title>Deep-cultivation of Planctomycetes and their phenomic and genomic characterization uncovers novel biology.</title>
        <authorList>
            <person name="Wiegand S."/>
            <person name="Jogler M."/>
            <person name="Boedeker C."/>
            <person name="Pinto D."/>
            <person name="Vollmers J."/>
            <person name="Rivas-Marin E."/>
            <person name="Kohn T."/>
            <person name="Peeters S.H."/>
            <person name="Heuer A."/>
            <person name="Rast P."/>
            <person name="Oberbeckmann S."/>
            <person name="Bunk B."/>
            <person name="Jeske O."/>
            <person name="Meyerdierks A."/>
            <person name="Storesund J.E."/>
            <person name="Kallscheuer N."/>
            <person name="Luecker S."/>
            <person name="Lage O.M."/>
            <person name="Pohl T."/>
            <person name="Merkel B.J."/>
            <person name="Hornburger P."/>
            <person name="Mueller R.-W."/>
            <person name="Bruemmer F."/>
            <person name="Labrenz M."/>
            <person name="Spormann A.M."/>
            <person name="Op den Camp H."/>
            <person name="Overmann J."/>
            <person name="Amann R."/>
            <person name="Jetten M.S.M."/>
            <person name="Mascher T."/>
            <person name="Medema M.H."/>
            <person name="Devos D.P."/>
            <person name="Kaster A.-K."/>
            <person name="Ovreas L."/>
            <person name="Rohde M."/>
            <person name="Galperin M.Y."/>
            <person name="Jogler C."/>
        </authorList>
    </citation>
    <scope>NUCLEOTIDE SEQUENCE [LARGE SCALE GENOMIC DNA]</scope>
    <source>
        <strain evidence="1 2">UC8</strain>
    </source>
</reference>
<dbReference type="EMBL" id="CP042914">
    <property type="protein sequence ID" value="QEG42246.1"/>
    <property type="molecule type" value="Genomic_DNA"/>
</dbReference>
<proteinExistence type="predicted"/>
<name>A0A5B9QYL5_9BACT</name>
<protein>
    <submittedName>
        <fullName evidence="1">Uncharacterized protein</fullName>
    </submittedName>
</protein>
<organism evidence="1 2">
    <name type="scientific">Roseimaritima ulvae</name>
    <dbReference type="NCBI Taxonomy" id="980254"/>
    <lineage>
        <taxon>Bacteria</taxon>
        <taxon>Pseudomonadati</taxon>
        <taxon>Planctomycetota</taxon>
        <taxon>Planctomycetia</taxon>
        <taxon>Pirellulales</taxon>
        <taxon>Pirellulaceae</taxon>
        <taxon>Roseimaritima</taxon>
    </lineage>
</organism>
<gene>
    <name evidence="1" type="ORF">UC8_42800</name>
</gene>
<accession>A0A5B9QYL5</accession>
<sequence length="82" mass="8797">MRPASGGNARKRTMREGLHSLRRATAMDCGYDAAAWRDYLIEHADETGYTHPYAFSNVDAAVVAAIGDPEVLAALTELSAAT</sequence>
<dbReference type="Proteomes" id="UP000325286">
    <property type="component" value="Chromosome"/>
</dbReference>
<evidence type="ECO:0000313" key="2">
    <source>
        <dbReference type="Proteomes" id="UP000325286"/>
    </source>
</evidence>